<proteinExistence type="predicted"/>
<protein>
    <submittedName>
        <fullName evidence="1">Uncharacterized protein</fullName>
    </submittedName>
</protein>
<name>A0A2M7DQD9_9BACT</name>
<dbReference type="Proteomes" id="UP000228896">
    <property type="component" value="Unassembled WGS sequence"/>
</dbReference>
<dbReference type="EMBL" id="PETS01000022">
    <property type="protein sequence ID" value="PIV51971.1"/>
    <property type="molecule type" value="Genomic_DNA"/>
</dbReference>
<organism evidence="1 2">
    <name type="scientific">Candidatus Falkowbacteria bacterium CG02_land_8_20_14_3_00_36_14</name>
    <dbReference type="NCBI Taxonomy" id="1974560"/>
    <lineage>
        <taxon>Bacteria</taxon>
        <taxon>Candidatus Falkowiibacteriota</taxon>
    </lineage>
</organism>
<comment type="caution">
    <text evidence="1">The sequence shown here is derived from an EMBL/GenBank/DDBJ whole genome shotgun (WGS) entry which is preliminary data.</text>
</comment>
<feature type="non-terminal residue" evidence="1">
    <location>
        <position position="1"/>
    </location>
</feature>
<gene>
    <name evidence="1" type="ORF">COS18_01190</name>
</gene>
<evidence type="ECO:0000313" key="2">
    <source>
        <dbReference type="Proteomes" id="UP000228896"/>
    </source>
</evidence>
<sequence>CVINDSFSTAITEKMTVGQAMKQGYLNPNGIFGFISADGLEPRYNEGYPYRSMLILRKFRIIPVGWEVAAELVKDSGQTGVNLEYMVNCFDPNDNNYKGPSDGPIGNWCRGLVDPSWVLKAPQNFCAKEGYGPEKISEIIIGKEKDSILIISRDNKYCADEQSCIKEDSNGACQLFGYCTAERRKWDFSSASCEPKYNTCQTFQAPEGGSVSYL</sequence>
<accession>A0A2M7DQD9</accession>
<dbReference type="AlphaFoldDB" id="A0A2M7DQD9"/>
<reference evidence="2" key="1">
    <citation type="submission" date="2017-09" db="EMBL/GenBank/DDBJ databases">
        <title>Depth-based differentiation of microbial function through sediment-hosted aquifers and enrichment of novel symbionts in the deep terrestrial subsurface.</title>
        <authorList>
            <person name="Probst A.J."/>
            <person name="Ladd B."/>
            <person name="Jarett J.K."/>
            <person name="Geller-Mcgrath D.E."/>
            <person name="Sieber C.M.K."/>
            <person name="Emerson J.B."/>
            <person name="Anantharaman K."/>
            <person name="Thomas B.C."/>
            <person name="Malmstrom R."/>
            <person name="Stieglmeier M."/>
            <person name="Klingl A."/>
            <person name="Woyke T."/>
            <person name="Ryan C.M."/>
            <person name="Banfield J.F."/>
        </authorList>
    </citation>
    <scope>NUCLEOTIDE SEQUENCE [LARGE SCALE GENOMIC DNA]</scope>
</reference>
<evidence type="ECO:0000313" key="1">
    <source>
        <dbReference type="EMBL" id="PIV51971.1"/>
    </source>
</evidence>
<feature type="non-terminal residue" evidence="1">
    <location>
        <position position="214"/>
    </location>
</feature>